<reference evidence="3" key="1">
    <citation type="submission" date="2021-04" db="EMBL/GenBank/DDBJ databases">
        <authorList>
            <person name="Tunstrom K."/>
        </authorList>
    </citation>
    <scope>NUCLEOTIDE SEQUENCE</scope>
</reference>
<dbReference type="Pfam" id="PF13843">
    <property type="entry name" value="DDE_Tnp_1_7"/>
    <property type="match status" value="1"/>
</dbReference>
<evidence type="ECO:0000313" key="4">
    <source>
        <dbReference type="Proteomes" id="UP000691718"/>
    </source>
</evidence>
<keyword evidence="4" id="KW-1185">Reference proteome</keyword>
<organism evidence="3 4">
    <name type="scientific">Parnassius apollo</name>
    <name type="common">Apollo butterfly</name>
    <name type="synonym">Papilio apollo</name>
    <dbReference type="NCBI Taxonomy" id="110799"/>
    <lineage>
        <taxon>Eukaryota</taxon>
        <taxon>Metazoa</taxon>
        <taxon>Ecdysozoa</taxon>
        <taxon>Arthropoda</taxon>
        <taxon>Hexapoda</taxon>
        <taxon>Insecta</taxon>
        <taxon>Pterygota</taxon>
        <taxon>Neoptera</taxon>
        <taxon>Endopterygota</taxon>
        <taxon>Lepidoptera</taxon>
        <taxon>Glossata</taxon>
        <taxon>Ditrysia</taxon>
        <taxon>Papilionoidea</taxon>
        <taxon>Papilionidae</taxon>
        <taxon>Parnassiinae</taxon>
        <taxon>Parnassini</taxon>
        <taxon>Parnassius</taxon>
        <taxon>Parnassius</taxon>
    </lineage>
</organism>
<dbReference type="EMBL" id="CAJQZP010001094">
    <property type="protein sequence ID" value="CAG5015887.1"/>
    <property type="molecule type" value="Genomic_DNA"/>
</dbReference>
<evidence type="ECO:0000259" key="2">
    <source>
        <dbReference type="Pfam" id="PF13843"/>
    </source>
</evidence>
<name>A0A8S3XBN9_PARAO</name>
<dbReference type="AlphaFoldDB" id="A0A8S3XBN9"/>
<proteinExistence type="predicted"/>
<dbReference type="OrthoDB" id="118105at2759"/>
<evidence type="ECO:0000313" key="3">
    <source>
        <dbReference type="EMBL" id="CAG5015887.1"/>
    </source>
</evidence>
<sequence length="299" mass="33641">MASKRKKLTSSICPSRFSAEDNADESYHDPYSDADAEFGSDTNYDPDGAQEGETSGSDYEIFSTRNVKLMRSSRISESPVWSSDSRSSMYDSILNQKVDERSCNDPSVLENCVEDGVVGSPKPHLSCNYHQTEQIDPNPTDILSNQTLETVNEHLPTTSAPDDAGWVDTVADILDFTFDQTLPGPRLHINEAATEKDVFDILLTPDLVEYLVNCTNAYGNSLVNQNRPHTRHSRHIVFHETNVEEKYKFLGLSLLSGQIRVPENRKLFTHADTLYYHPIFNLRDVGSKVRANLTMSMRI</sequence>
<comment type="caution">
    <text evidence="3">The sequence shown here is derived from an EMBL/GenBank/DDBJ whole genome shotgun (WGS) entry which is preliminary data.</text>
</comment>
<dbReference type="Proteomes" id="UP000691718">
    <property type="component" value="Unassembled WGS sequence"/>
</dbReference>
<accession>A0A8S3XBN9</accession>
<protein>
    <submittedName>
        <fullName evidence="3">(apollo) hypothetical protein</fullName>
    </submittedName>
</protein>
<feature type="domain" description="PiggyBac transposable element-derived protein" evidence="2">
    <location>
        <begin position="195"/>
        <end position="277"/>
    </location>
</feature>
<feature type="region of interest" description="Disordered" evidence="1">
    <location>
        <begin position="1"/>
        <end position="57"/>
    </location>
</feature>
<gene>
    <name evidence="3" type="ORF">PAPOLLO_LOCUS16434</name>
</gene>
<dbReference type="InterPro" id="IPR029526">
    <property type="entry name" value="PGBD"/>
</dbReference>
<evidence type="ECO:0000256" key="1">
    <source>
        <dbReference type="SAM" id="MobiDB-lite"/>
    </source>
</evidence>